<protein>
    <submittedName>
        <fullName evidence="2">Uncharacterized protein</fullName>
    </submittedName>
</protein>
<dbReference type="AlphaFoldDB" id="A0A238HCV1"/>
<reference evidence="2 3" key="1">
    <citation type="submission" date="2017-04" db="EMBL/GenBank/DDBJ databases">
        <authorList>
            <person name="Afonso C.L."/>
            <person name="Miller P.J."/>
            <person name="Scott M.A."/>
            <person name="Spackman E."/>
            <person name="Goraichik I."/>
            <person name="Dimitrov K.M."/>
            <person name="Suarez D.L."/>
            <person name="Swayne D.E."/>
        </authorList>
    </citation>
    <scope>NUCLEOTIDE SEQUENCE [LARGE SCALE GENOMIC DNA]</scope>
    <source>
        <strain evidence="2">LMG 28154</strain>
    </source>
</reference>
<gene>
    <name evidence="2" type="ORF">BSIN_4562</name>
</gene>
<proteinExistence type="predicted"/>
<evidence type="ECO:0000313" key="3">
    <source>
        <dbReference type="Proteomes" id="UP000198460"/>
    </source>
</evidence>
<evidence type="ECO:0000313" key="2">
    <source>
        <dbReference type="EMBL" id="SMG02853.1"/>
    </source>
</evidence>
<feature type="compositionally biased region" description="Pro residues" evidence="1">
    <location>
        <begin position="31"/>
        <end position="41"/>
    </location>
</feature>
<evidence type="ECO:0000256" key="1">
    <source>
        <dbReference type="SAM" id="MobiDB-lite"/>
    </source>
</evidence>
<name>A0A238HCV1_9BURK</name>
<dbReference type="Proteomes" id="UP000198460">
    <property type="component" value="Unassembled WGS sequence"/>
</dbReference>
<sequence>MRAALSVLRIAGIVDWRTPAAHRTPLGKLPAQPPKPSSPPA</sequence>
<accession>A0A238HCV1</accession>
<organism evidence="2 3">
    <name type="scientific">Burkholderia singularis</name>
    <dbReference type="NCBI Taxonomy" id="1503053"/>
    <lineage>
        <taxon>Bacteria</taxon>
        <taxon>Pseudomonadati</taxon>
        <taxon>Pseudomonadota</taxon>
        <taxon>Betaproteobacteria</taxon>
        <taxon>Burkholderiales</taxon>
        <taxon>Burkholderiaceae</taxon>
        <taxon>Burkholderia</taxon>
        <taxon>pseudomallei group</taxon>
    </lineage>
</organism>
<feature type="region of interest" description="Disordered" evidence="1">
    <location>
        <begin position="19"/>
        <end position="41"/>
    </location>
</feature>
<dbReference type="EMBL" id="FXAN01000112">
    <property type="protein sequence ID" value="SMG02853.1"/>
    <property type="molecule type" value="Genomic_DNA"/>
</dbReference>